<dbReference type="InterPro" id="IPR022557">
    <property type="entry name" value="SARA-like_C"/>
</dbReference>
<dbReference type="Pfam" id="PF11409">
    <property type="entry name" value="SARA"/>
    <property type="match status" value="1"/>
</dbReference>
<evidence type="ECO:0000256" key="4">
    <source>
        <dbReference type="PROSITE-ProRule" id="PRU00091"/>
    </source>
</evidence>
<evidence type="ECO:0000256" key="5">
    <source>
        <dbReference type="SAM" id="MobiDB-lite"/>
    </source>
</evidence>
<keyword evidence="3" id="KW-0862">Zinc</keyword>
<dbReference type="FunFam" id="3.30.40.10:FF:000084">
    <property type="entry name" value="Zinc finger, FYVE domain-containing 9b"/>
    <property type="match status" value="1"/>
</dbReference>
<organism evidence="7 8">
    <name type="scientific">Bemisia tabaci</name>
    <name type="common">Sweetpotato whitefly</name>
    <name type="synonym">Aleurodes tabaci</name>
    <dbReference type="NCBI Taxonomy" id="7038"/>
    <lineage>
        <taxon>Eukaryota</taxon>
        <taxon>Metazoa</taxon>
        <taxon>Ecdysozoa</taxon>
        <taxon>Arthropoda</taxon>
        <taxon>Hexapoda</taxon>
        <taxon>Insecta</taxon>
        <taxon>Pterygota</taxon>
        <taxon>Neoptera</taxon>
        <taxon>Paraneoptera</taxon>
        <taxon>Hemiptera</taxon>
        <taxon>Sternorrhyncha</taxon>
        <taxon>Aleyrodoidea</taxon>
        <taxon>Aleyrodidae</taxon>
        <taxon>Aleyrodinae</taxon>
        <taxon>Bemisia</taxon>
    </lineage>
</organism>
<dbReference type="InterPro" id="IPR024608">
    <property type="entry name" value="SARA-like_SBD"/>
</dbReference>
<dbReference type="InterPro" id="IPR017455">
    <property type="entry name" value="Znf_FYVE-rel"/>
</dbReference>
<evidence type="ECO:0000256" key="1">
    <source>
        <dbReference type="ARBA" id="ARBA00022723"/>
    </source>
</evidence>
<keyword evidence="1" id="KW-0479">Metal-binding</keyword>
<dbReference type="InterPro" id="IPR013083">
    <property type="entry name" value="Znf_RING/FYVE/PHD"/>
</dbReference>
<proteinExistence type="predicted"/>
<gene>
    <name evidence="7" type="ORF">BEMITA_LOCUS4051</name>
</gene>
<dbReference type="InterPro" id="IPR037145">
    <property type="entry name" value="SARA_Smad-bd_sf"/>
</dbReference>
<dbReference type="Gene3D" id="3.30.1360.220">
    <property type="entry name" value="Domain of unknown function (DUF3480), N-terminal subdomain"/>
    <property type="match status" value="2"/>
</dbReference>
<accession>A0A9P0A5P8</accession>
<dbReference type="Gene3D" id="4.10.720.10">
    <property type="entry name" value="Smad anchor for receptor activation, Smad-binding domain"/>
    <property type="match status" value="1"/>
</dbReference>
<dbReference type="Gene3D" id="3.30.40.10">
    <property type="entry name" value="Zinc/RING finger domain, C3HC4 (zinc finger)"/>
    <property type="match status" value="1"/>
</dbReference>
<keyword evidence="2 4" id="KW-0863">Zinc-finger</keyword>
<evidence type="ECO:0000256" key="2">
    <source>
        <dbReference type="ARBA" id="ARBA00022771"/>
    </source>
</evidence>
<protein>
    <recommendedName>
        <fullName evidence="6">FYVE-type domain-containing protein</fullName>
    </recommendedName>
</protein>
<dbReference type="GO" id="GO:0031901">
    <property type="term" value="C:early endosome membrane"/>
    <property type="evidence" value="ECO:0007669"/>
    <property type="project" value="TreeGrafter"/>
</dbReference>
<evidence type="ECO:0000259" key="6">
    <source>
        <dbReference type="PROSITE" id="PS50178"/>
    </source>
</evidence>
<evidence type="ECO:0000313" key="7">
    <source>
        <dbReference type="EMBL" id="CAH0384758.1"/>
    </source>
</evidence>
<dbReference type="Gene3D" id="3.30.500.40">
    <property type="match status" value="1"/>
</dbReference>
<dbReference type="SMART" id="SM01421">
    <property type="entry name" value="DUF3480"/>
    <property type="match status" value="1"/>
</dbReference>
<evidence type="ECO:0000256" key="3">
    <source>
        <dbReference type="ARBA" id="ARBA00022833"/>
    </source>
</evidence>
<dbReference type="SMART" id="SM01422">
    <property type="entry name" value="SARA"/>
    <property type="match status" value="1"/>
</dbReference>
<dbReference type="PANTHER" id="PTHR46319">
    <property type="entry name" value="ZINC FINGER FYVE DOMAIN-CONTAINING PROTEIN"/>
    <property type="match status" value="1"/>
</dbReference>
<dbReference type="CDD" id="cd15729">
    <property type="entry name" value="FYVE_endofin"/>
    <property type="match status" value="1"/>
</dbReference>
<dbReference type="Pfam" id="PF01363">
    <property type="entry name" value="FYVE"/>
    <property type="match status" value="1"/>
</dbReference>
<feature type="region of interest" description="Disordered" evidence="5">
    <location>
        <begin position="489"/>
        <end position="537"/>
    </location>
</feature>
<dbReference type="EMBL" id="OU963863">
    <property type="protein sequence ID" value="CAH0384758.1"/>
    <property type="molecule type" value="Genomic_DNA"/>
</dbReference>
<feature type="compositionally biased region" description="Polar residues" evidence="5">
    <location>
        <begin position="499"/>
        <end position="512"/>
    </location>
</feature>
<feature type="domain" description="FYVE-type" evidence="6">
    <location>
        <begin position="698"/>
        <end position="757"/>
    </location>
</feature>
<dbReference type="PANTHER" id="PTHR46319:SF3">
    <property type="entry name" value="ZINC FINGER FYVE DOMAIN-CONTAINING PROTEIN"/>
    <property type="match status" value="1"/>
</dbReference>
<dbReference type="PROSITE" id="PS50178">
    <property type="entry name" value="ZF_FYVE"/>
    <property type="match status" value="1"/>
</dbReference>
<dbReference type="GO" id="GO:0016197">
    <property type="term" value="P:endosomal transport"/>
    <property type="evidence" value="ECO:0007669"/>
    <property type="project" value="TreeGrafter"/>
</dbReference>
<feature type="region of interest" description="Disordered" evidence="5">
    <location>
        <begin position="760"/>
        <end position="781"/>
    </location>
</feature>
<dbReference type="SMART" id="SM00064">
    <property type="entry name" value="FYVE"/>
    <property type="match status" value="1"/>
</dbReference>
<dbReference type="InterPro" id="IPR011011">
    <property type="entry name" value="Znf_FYVE_PHD"/>
</dbReference>
<feature type="compositionally biased region" description="Low complexity" evidence="5">
    <location>
        <begin position="767"/>
        <end position="779"/>
    </location>
</feature>
<dbReference type="GO" id="GO:0008270">
    <property type="term" value="F:zinc ion binding"/>
    <property type="evidence" value="ECO:0007669"/>
    <property type="project" value="UniProtKB-KW"/>
</dbReference>
<dbReference type="Pfam" id="PF11979">
    <property type="entry name" value="SARA_C"/>
    <property type="match status" value="1"/>
</dbReference>
<dbReference type="Proteomes" id="UP001152759">
    <property type="component" value="Chromosome 2"/>
</dbReference>
<evidence type="ECO:0000313" key="8">
    <source>
        <dbReference type="Proteomes" id="UP001152759"/>
    </source>
</evidence>
<feature type="region of interest" description="Disordered" evidence="5">
    <location>
        <begin position="858"/>
        <end position="883"/>
    </location>
</feature>
<keyword evidence="8" id="KW-1185">Reference proteome</keyword>
<reference evidence="7" key="1">
    <citation type="submission" date="2021-12" db="EMBL/GenBank/DDBJ databases">
        <authorList>
            <person name="King R."/>
        </authorList>
    </citation>
    <scope>NUCLEOTIDE SEQUENCE</scope>
</reference>
<dbReference type="InterPro" id="IPR000306">
    <property type="entry name" value="Znf_FYVE"/>
</dbReference>
<sequence>MEKFAVDLEKVLDDFEIDEEKEELLTLHTVNRAASFPQPRQNVSVRPPAASYRRPSFEPINLAEADFAASPQSTTVHNYNEEYYNSTLYCQKDNLRNGNSVYSKLISKSNQSDASLYSRLIPEQNISLHEKSVINSGESNWNININPAKSTPSDDNASYSNPYIHSIIKTSQLKVPLEYEAPPPYSLLPPPEVVSIKLNHETALDEKPDLIDTKKFSEATNSHEEFLDSKHSHLPDVAASGQNCKKSISASTFSSQNVTLDLINSSSVINSALNAESPHTSSNAPIGFNTLHNVSDSELEQYLHELDELEDDTTDDCSLILHDSVTNNLEALGANVEKFERSETVPLNISTEEDFSNEAESSVVNTSDSQNLNIHYNIQCDSNNDVFLSSSDASFVDSATSSVREVNESGGKSGESSFNRTVSEVVDFKSEETGDNVILSSSHDRKALFQQSVESTIITNDPMNGTISDVRESSEISFDKKCTKMEEVSTSSIHHKNTNAKSDLSSDSQICNTDRIDSGPQVGNNFEEKDTSRESYNGVEAQEINENLANEAAEDETTSEASTLSASSFSGECVFEEFVKPVHQSEVEDQNNLLSICLDTEKNQNTLSDIESNVVSNETSMYSEATNTIDENVYTNENCTLELSGESRPVRPNSLQLSSQITVSSDIIESGTESNLEASSITSGEWKLGKSSPYWVPDSETLNCMRCETKFTLIRRRHHCRACGLLLCSKCCSMKTKLEYMEYAEARVCQQCYSVLEKGFGPEPEQSPSSTNRPNPNNPMEYCSTIPPLQQAASALHQPPPSVLVPVGVLKREGRTRSETPKQVIFSDGIRPGGDLTELDDAPEPRLSIKRQSRQVKMKADQHGDEMSCSSRTVEGVSEMNHRKGSKHKLIKGGLCRHNSSYVEIGSLPENILPRIITREHGETQLTDLEKPITLEDPPIKFAINPNLLLVVKRLFLDCCVNKEVWCFTTEGLACVCQDEIVFVIECLPDEEKPPKDIFLFVNSIYKQAPKGIIYSELSFASTEMTNFLGSKDHGGFLFIRTSYQCVNKLLIPPAPYLIGLLIHRWEAPWAKLFPIRLMLRYGAEYRYYPCYLVSVRFRHSLYFDIGTTIIRFLADFRKFEYTLSSVRGLKIHMEDRQTSILLPRNRYDQVIKAINNSNDSVLAFSGNFSYEADSHFVCMQNNENESYFTQAIYINSRPRKITGASFVVFNGALKPCGLTGKSVLVEDGFMVYIPSESMTALRNALKDMKDYSVGCGENSEVVVLLKWSDDDTHFNVGVKSVIDGKSLDGIPSIRVHNGTDFFGNSRLIRWTEVFIFHSEEDIAKGGDSIDVSRLSESIAQATCKALVPLLDLLASVSLYTLALRVSIHPDKVGYEAGSCNEKLPPLYMKRLDDGLIPLLHQAAIKNQDSPTTLELVFRVMEQT</sequence>
<dbReference type="SUPFAM" id="SSF57903">
    <property type="entry name" value="FYVE/PHD zinc finger"/>
    <property type="match status" value="1"/>
</dbReference>
<name>A0A9P0A5P8_BEMTA</name>